<sequence>MKQASLLITFCTLICLSASAQTTTIEKNEKRITITTTKVDENGKSVTETWIAEGDQPEQILEKMAVNPDVLQKMNSDDQTKKQNEERLFLFRSAGDKVAVEGKLSDSDNANENKNTDKVEKVIIITNDKDTDSPKAYYHGGPVHADVWVRGTNDNLKNNCAALGVYVDYHGENGTRINSLIEKGGAKEAGLQEGDVINKIEKYDITDFPSLHDALSHYVAGDVVLVRFVREDKNMKAKVELKDWAQLPGHEWRARTDCGNPVKDEDVKQGPVEDPTSTQNIQQLDLQNARVYPNPTEGAFALSFQSKPGPLTISITDVNGKVVYQENNDNTTGSYNHDIDLKGVPQGNYILSVNQGGKIYTQQISKQ</sequence>
<dbReference type="Proteomes" id="UP000808337">
    <property type="component" value="Unassembled WGS sequence"/>
</dbReference>
<evidence type="ECO:0000313" key="5">
    <source>
        <dbReference type="EMBL" id="MBK9983179.1"/>
    </source>
</evidence>
<name>A0A9D7SYK6_9BACT</name>
<reference evidence="5 6" key="1">
    <citation type="submission" date="2020-10" db="EMBL/GenBank/DDBJ databases">
        <title>Connecting structure to function with the recovery of over 1000 high-quality activated sludge metagenome-assembled genomes encoding full-length rRNA genes using long-read sequencing.</title>
        <authorList>
            <person name="Singleton C.M."/>
            <person name="Petriglieri F."/>
            <person name="Kristensen J.M."/>
            <person name="Kirkegaard R.H."/>
            <person name="Michaelsen T.Y."/>
            <person name="Andersen M.H."/>
            <person name="Karst S.M."/>
            <person name="Dueholm M.S."/>
            <person name="Nielsen P.H."/>
            <person name="Albertsen M."/>
        </authorList>
    </citation>
    <scope>NUCLEOTIDE SEQUENCE [LARGE SCALE GENOMIC DNA]</scope>
    <source>
        <strain evidence="5">Ribe_18-Q3-R11-54_MAXAC.273</strain>
    </source>
</reference>
<feature type="compositionally biased region" description="Basic and acidic residues" evidence="1">
    <location>
        <begin position="255"/>
        <end position="268"/>
    </location>
</feature>
<accession>A0A9D7SYK6</accession>
<organism evidence="5 6">
    <name type="scientific">Candidatus Opimibacter skivensis</name>
    <dbReference type="NCBI Taxonomy" id="2982028"/>
    <lineage>
        <taxon>Bacteria</taxon>
        <taxon>Pseudomonadati</taxon>
        <taxon>Bacteroidota</taxon>
        <taxon>Saprospiria</taxon>
        <taxon>Saprospirales</taxon>
        <taxon>Saprospiraceae</taxon>
        <taxon>Candidatus Opimibacter</taxon>
    </lineage>
</organism>
<dbReference type="AlphaFoldDB" id="A0A9D7SYK6"/>
<evidence type="ECO:0000259" key="3">
    <source>
        <dbReference type="Pfam" id="PF13180"/>
    </source>
</evidence>
<feature type="region of interest" description="Disordered" evidence="1">
    <location>
        <begin position="255"/>
        <end position="277"/>
    </location>
</feature>
<dbReference type="NCBIfam" id="TIGR04183">
    <property type="entry name" value="Por_Secre_tail"/>
    <property type="match status" value="1"/>
</dbReference>
<evidence type="ECO:0000256" key="2">
    <source>
        <dbReference type="SAM" id="SignalP"/>
    </source>
</evidence>
<feature type="chain" id="PRO_5038715280" evidence="2">
    <location>
        <begin position="21"/>
        <end position="367"/>
    </location>
</feature>
<dbReference type="EMBL" id="JADKGY010000011">
    <property type="protein sequence ID" value="MBK9983179.1"/>
    <property type="molecule type" value="Genomic_DNA"/>
</dbReference>
<dbReference type="Pfam" id="PF18962">
    <property type="entry name" value="Por_Secre_tail"/>
    <property type="match status" value="1"/>
</dbReference>
<evidence type="ECO:0000256" key="1">
    <source>
        <dbReference type="SAM" id="MobiDB-lite"/>
    </source>
</evidence>
<protein>
    <submittedName>
        <fullName evidence="5">T9SS type A sorting domain-containing protein</fullName>
    </submittedName>
</protein>
<dbReference type="Gene3D" id="2.60.40.3080">
    <property type="match status" value="1"/>
</dbReference>
<feature type="signal peptide" evidence="2">
    <location>
        <begin position="1"/>
        <end position="20"/>
    </location>
</feature>
<feature type="domain" description="PDZ" evidence="3">
    <location>
        <begin position="163"/>
        <end position="241"/>
    </location>
</feature>
<proteinExistence type="predicted"/>
<feature type="domain" description="Secretion system C-terminal sorting" evidence="4">
    <location>
        <begin position="291"/>
        <end position="363"/>
    </location>
</feature>
<evidence type="ECO:0000313" key="6">
    <source>
        <dbReference type="Proteomes" id="UP000808337"/>
    </source>
</evidence>
<dbReference type="InterPro" id="IPR001478">
    <property type="entry name" value="PDZ"/>
</dbReference>
<dbReference type="InterPro" id="IPR036034">
    <property type="entry name" value="PDZ_sf"/>
</dbReference>
<comment type="caution">
    <text evidence="5">The sequence shown here is derived from an EMBL/GenBank/DDBJ whole genome shotgun (WGS) entry which is preliminary data.</text>
</comment>
<gene>
    <name evidence="5" type="ORF">IPP15_12330</name>
</gene>
<evidence type="ECO:0000259" key="4">
    <source>
        <dbReference type="Pfam" id="PF18962"/>
    </source>
</evidence>
<dbReference type="Gene3D" id="2.30.42.10">
    <property type="match status" value="1"/>
</dbReference>
<dbReference type="Pfam" id="PF13180">
    <property type="entry name" value="PDZ_2"/>
    <property type="match status" value="1"/>
</dbReference>
<dbReference type="SUPFAM" id="SSF50156">
    <property type="entry name" value="PDZ domain-like"/>
    <property type="match status" value="1"/>
</dbReference>
<dbReference type="InterPro" id="IPR026444">
    <property type="entry name" value="Secre_tail"/>
</dbReference>
<keyword evidence="2" id="KW-0732">Signal</keyword>